<name>A0A0H3AEB8_VIBC3</name>
<organism evidence="1 2">
    <name type="scientific">Vibrio cholerae serotype O1 (strain ATCC 39541 / Classical Ogawa 395 / O395)</name>
    <dbReference type="NCBI Taxonomy" id="345073"/>
    <lineage>
        <taxon>Bacteria</taxon>
        <taxon>Pseudomonadati</taxon>
        <taxon>Pseudomonadota</taxon>
        <taxon>Gammaproteobacteria</taxon>
        <taxon>Vibrionales</taxon>
        <taxon>Vibrionaceae</taxon>
        <taxon>Vibrio</taxon>
    </lineage>
</organism>
<proteinExistence type="predicted"/>
<dbReference type="KEGG" id="vco:VC0395_1099"/>
<sequence>MLLIEWNTYHKVAFFYRLVEKQAGIKVRSSLALMQFDYSE</sequence>
<dbReference type="AlphaFoldDB" id="A0A0H3AEB8"/>
<dbReference type="EMBL" id="CP000626">
    <property type="protein sequence ID" value="ABQ18702.1"/>
    <property type="molecule type" value="Genomic_DNA"/>
</dbReference>
<evidence type="ECO:0000313" key="2">
    <source>
        <dbReference type="Proteomes" id="UP000000249"/>
    </source>
</evidence>
<dbReference type="Proteomes" id="UP000000249">
    <property type="component" value="Chromosome 2"/>
</dbReference>
<gene>
    <name evidence="1" type="ordered locus">VC0395_1099</name>
</gene>
<protein>
    <submittedName>
        <fullName evidence="1">Uncharacterized protein</fullName>
    </submittedName>
</protein>
<evidence type="ECO:0000313" key="1">
    <source>
        <dbReference type="EMBL" id="ABQ18702.1"/>
    </source>
</evidence>
<accession>A0A0H3AEB8</accession>
<reference evidence="1 2" key="1">
    <citation type="submission" date="2007-03" db="EMBL/GenBank/DDBJ databases">
        <authorList>
            <person name="Heidelberg J."/>
        </authorList>
    </citation>
    <scope>NUCLEOTIDE SEQUENCE [LARGE SCALE GENOMIC DNA]</scope>
    <source>
        <strain evidence="2">ATCC 39541 / Classical Ogawa 395 / O395</strain>
    </source>
</reference>